<evidence type="ECO:0000313" key="1">
    <source>
        <dbReference type="EMBL" id="CAB3220347.1"/>
    </source>
</evidence>
<organism evidence="2 3">
    <name type="scientific">Arctia plantaginis</name>
    <name type="common">Wood tiger moth</name>
    <name type="synonym">Phalaena plantaginis</name>
    <dbReference type="NCBI Taxonomy" id="874455"/>
    <lineage>
        <taxon>Eukaryota</taxon>
        <taxon>Metazoa</taxon>
        <taxon>Ecdysozoa</taxon>
        <taxon>Arthropoda</taxon>
        <taxon>Hexapoda</taxon>
        <taxon>Insecta</taxon>
        <taxon>Pterygota</taxon>
        <taxon>Neoptera</taxon>
        <taxon>Endopterygota</taxon>
        <taxon>Lepidoptera</taxon>
        <taxon>Glossata</taxon>
        <taxon>Ditrysia</taxon>
        <taxon>Noctuoidea</taxon>
        <taxon>Erebidae</taxon>
        <taxon>Arctiinae</taxon>
        <taxon>Arctia</taxon>
    </lineage>
</organism>
<dbReference type="EMBL" id="CADEBC010000064">
    <property type="protein sequence ID" value="CAB3221554.1"/>
    <property type="molecule type" value="Genomic_DNA"/>
</dbReference>
<dbReference type="Proteomes" id="UP000494106">
    <property type="component" value="Unassembled WGS sequence"/>
</dbReference>
<dbReference type="AlphaFoldDB" id="A0A8S0YQ57"/>
<comment type="caution">
    <text evidence="2">The sequence shown here is derived from an EMBL/GenBank/DDBJ whole genome shotgun (WGS) entry which is preliminary data.</text>
</comment>
<keyword evidence="3" id="KW-1185">Reference proteome</keyword>
<reference evidence="3 4" key="1">
    <citation type="submission" date="2020-04" db="EMBL/GenBank/DDBJ databases">
        <authorList>
            <person name="Wallbank WR R."/>
            <person name="Pardo Diaz C."/>
            <person name="Kozak K."/>
            <person name="Martin S."/>
            <person name="Jiggins C."/>
            <person name="Moest M."/>
            <person name="Warren A I."/>
            <person name="Byers J.R.P. K."/>
            <person name="Montejo-Kovacevich G."/>
            <person name="Yen C E."/>
        </authorList>
    </citation>
    <scope>NUCLEOTIDE SEQUENCE [LARGE SCALE GENOMIC DNA]</scope>
</reference>
<evidence type="ECO:0000313" key="3">
    <source>
        <dbReference type="Proteomes" id="UP000494106"/>
    </source>
</evidence>
<evidence type="ECO:0000313" key="4">
    <source>
        <dbReference type="Proteomes" id="UP000494256"/>
    </source>
</evidence>
<proteinExistence type="predicted"/>
<gene>
    <name evidence="1" type="ORF">APLA_LOCUS275</name>
    <name evidence="2" type="ORF">APLA_LOCUS640</name>
</gene>
<accession>A0A8S0YQ57</accession>
<name>A0A8S0YQ57_ARCPL</name>
<protein>
    <submittedName>
        <fullName evidence="2">Uncharacterized protein</fullName>
    </submittedName>
</protein>
<dbReference type="EMBL" id="CADEBD010000037">
    <property type="protein sequence ID" value="CAB3220347.1"/>
    <property type="molecule type" value="Genomic_DNA"/>
</dbReference>
<dbReference type="Proteomes" id="UP000494256">
    <property type="component" value="Unassembled WGS sequence"/>
</dbReference>
<evidence type="ECO:0000313" key="2">
    <source>
        <dbReference type="EMBL" id="CAB3221554.1"/>
    </source>
</evidence>
<dbReference type="OrthoDB" id="6605214at2759"/>
<dbReference type="Pfam" id="PF15011">
    <property type="entry name" value="CA109-like"/>
    <property type="match status" value="1"/>
</dbReference>
<dbReference type="InterPro" id="IPR029159">
    <property type="entry name" value="CA109-like"/>
</dbReference>
<sequence length="193" mass="22442">MMEAKIQKQVTDYFSFFDEYNTAAKSSLRECQNHADVINKLIKRCKNIKAAQVARSPLAKFEDLQSKLCAYQHKRITEYINLIYHKQCVLEKLAENLYLKNQALRESCREIDLNDLNLTVVKGSPIQPSLKQLLEYADDTISFASHTCAQIDTALKSLPLTKLDTEQFADHFSYPIQWFKRISEIIQYTAFMF</sequence>